<comment type="caution">
    <text evidence="3">The sequence shown here is derived from an EMBL/GenBank/DDBJ whole genome shotgun (WGS) entry which is preliminary data.</text>
</comment>
<dbReference type="SUPFAM" id="SSF47413">
    <property type="entry name" value="lambda repressor-like DNA-binding domains"/>
    <property type="match status" value="1"/>
</dbReference>
<organism evidence="3 4">
    <name type="scientific">Pseudidiomarina sediminum</name>
    <dbReference type="NCBI Taxonomy" id="431675"/>
    <lineage>
        <taxon>Bacteria</taxon>
        <taxon>Pseudomonadati</taxon>
        <taxon>Pseudomonadota</taxon>
        <taxon>Gammaproteobacteria</taxon>
        <taxon>Alteromonadales</taxon>
        <taxon>Idiomarinaceae</taxon>
        <taxon>Pseudidiomarina</taxon>
    </lineage>
</organism>
<evidence type="ECO:0000313" key="3">
    <source>
        <dbReference type="EMBL" id="RUO72545.1"/>
    </source>
</evidence>
<evidence type="ECO:0000259" key="2">
    <source>
        <dbReference type="PROSITE" id="PS50943"/>
    </source>
</evidence>
<sequence>MKLSRTLSDKVVIATLYDRIEKRRKTLGWTQAEIAERIGITAKSYRAIKDGGCRLQTFIALLRQLDLIEQLEVLLPEQSETPMQRLQGQARKGAATSSASERLARLKARRQQYKTK</sequence>
<dbReference type="Pfam" id="PF01381">
    <property type="entry name" value="HTH_3"/>
    <property type="match status" value="1"/>
</dbReference>
<dbReference type="InterPro" id="IPR001387">
    <property type="entry name" value="Cro/C1-type_HTH"/>
</dbReference>
<dbReference type="STRING" id="1122124.GCA_000423165_01485"/>
<proteinExistence type="predicted"/>
<feature type="domain" description="HTH cro/C1-type" evidence="2">
    <location>
        <begin position="20"/>
        <end position="48"/>
    </location>
</feature>
<feature type="compositionally biased region" description="Basic residues" evidence="1">
    <location>
        <begin position="105"/>
        <end position="116"/>
    </location>
</feature>
<dbReference type="GO" id="GO:0003677">
    <property type="term" value="F:DNA binding"/>
    <property type="evidence" value="ECO:0007669"/>
    <property type="project" value="InterPro"/>
</dbReference>
<reference evidence="4" key="1">
    <citation type="journal article" date="2018" name="Front. Microbiol.">
        <title>Genome-Based Analysis Reveals the Taxonomy and Diversity of the Family Idiomarinaceae.</title>
        <authorList>
            <person name="Liu Y."/>
            <person name="Lai Q."/>
            <person name="Shao Z."/>
        </authorList>
    </citation>
    <scope>NUCLEOTIDE SEQUENCE [LARGE SCALE GENOMIC DNA]</scope>
    <source>
        <strain evidence="4">c121</strain>
    </source>
</reference>
<keyword evidence="4" id="KW-1185">Reference proteome</keyword>
<dbReference type="CDD" id="cd00093">
    <property type="entry name" value="HTH_XRE"/>
    <property type="match status" value="1"/>
</dbReference>
<dbReference type="SMART" id="SM00530">
    <property type="entry name" value="HTH_XRE"/>
    <property type="match status" value="1"/>
</dbReference>
<evidence type="ECO:0000256" key="1">
    <source>
        <dbReference type="SAM" id="MobiDB-lite"/>
    </source>
</evidence>
<dbReference type="EMBL" id="PIQE01000002">
    <property type="protein sequence ID" value="RUO72545.1"/>
    <property type="molecule type" value="Genomic_DNA"/>
</dbReference>
<evidence type="ECO:0000313" key="4">
    <source>
        <dbReference type="Proteomes" id="UP000287022"/>
    </source>
</evidence>
<protein>
    <submittedName>
        <fullName evidence="3">XRE family transcriptional regulator</fullName>
    </submittedName>
</protein>
<dbReference type="PROSITE" id="PS50943">
    <property type="entry name" value="HTH_CROC1"/>
    <property type="match status" value="1"/>
</dbReference>
<dbReference type="Gene3D" id="1.10.260.40">
    <property type="entry name" value="lambda repressor-like DNA-binding domains"/>
    <property type="match status" value="1"/>
</dbReference>
<feature type="region of interest" description="Disordered" evidence="1">
    <location>
        <begin position="82"/>
        <end position="116"/>
    </location>
</feature>
<dbReference type="InterPro" id="IPR010982">
    <property type="entry name" value="Lambda_DNA-bd_dom_sf"/>
</dbReference>
<accession>A0A432Z3U8</accession>
<dbReference type="Proteomes" id="UP000287022">
    <property type="component" value="Unassembled WGS sequence"/>
</dbReference>
<dbReference type="RefSeq" id="WP_026860273.1">
    <property type="nucleotide sequence ID" value="NZ_JAHVIQ010000001.1"/>
</dbReference>
<gene>
    <name evidence="3" type="ORF">CWI80_08315</name>
</gene>
<name>A0A432Z3U8_9GAMM</name>
<dbReference type="AlphaFoldDB" id="A0A432Z3U8"/>